<reference evidence="1" key="1">
    <citation type="submission" date="2016-08" db="EMBL/GenBank/DDBJ databases">
        <authorList>
            <person name="Seilhamer J.J."/>
        </authorList>
    </citation>
    <scope>NUCLEOTIDE SEQUENCE</scope>
    <source>
        <strain evidence="1">86</strain>
    </source>
</reference>
<evidence type="ECO:0000313" key="1">
    <source>
        <dbReference type="EMBL" id="SCM76993.1"/>
    </source>
</evidence>
<dbReference type="EMBL" id="FMJD01000008">
    <property type="protein sequence ID" value="SCM76993.1"/>
    <property type="molecule type" value="Genomic_DNA"/>
</dbReference>
<protein>
    <submittedName>
        <fullName evidence="1">Uncharacterized protein</fullName>
    </submittedName>
</protein>
<gene>
    <name evidence="1" type="ORF">KL86PLE_40799</name>
</gene>
<proteinExistence type="predicted"/>
<dbReference type="AlphaFoldDB" id="A0A212LHE7"/>
<organism evidence="1">
    <name type="scientific">uncultured Pleomorphomonas sp</name>
    <dbReference type="NCBI Taxonomy" id="442121"/>
    <lineage>
        <taxon>Bacteria</taxon>
        <taxon>Pseudomonadati</taxon>
        <taxon>Pseudomonadota</taxon>
        <taxon>Alphaproteobacteria</taxon>
        <taxon>Hyphomicrobiales</taxon>
        <taxon>Pleomorphomonadaceae</taxon>
        <taxon>Pleomorphomonas</taxon>
        <taxon>environmental samples</taxon>
    </lineage>
</organism>
<name>A0A212LHE7_9HYPH</name>
<accession>A0A212LHE7</accession>
<sequence length="149" mass="15680">MSGISTTSGVSPAETMVANFSKAWFHGSEMISTLVPGLASSNVLTMPFSVSVRSGLVITSTSFSVVSARAVPAMSSVDSDAIANILFMKFPFPWLPHEGGVLEAPPGGLSVVRPVMPADRASAPLMFVDLHRCLCRPLQAGESSRRQVS</sequence>